<organism evidence="5 6">
    <name type="scientific">Acanthopleuribacter pedis</name>
    <dbReference type="NCBI Taxonomy" id="442870"/>
    <lineage>
        <taxon>Bacteria</taxon>
        <taxon>Pseudomonadati</taxon>
        <taxon>Acidobacteriota</taxon>
        <taxon>Holophagae</taxon>
        <taxon>Acanthopleuribacterales</taxon>
        <taxon>Acanthopleuribacteraceae</taxon>
        <taxon>Acanthopleuribacter</taxon>
    </lineage>
</organism>
<dbReference type="Gene3D" id="3.40.50.12780">
    <property type="entry name" value="N-terminal domain of ligase-like"/>
    <property type="match status" value="2"/>
</dbReference>
<dbReference type="Pfam" id="PF00501">
    <property type="entry name" value="AMP-binding"/>
    <property type="match status" value="1"/>
</dbReference>
<keyword evidence="5" id="KW-0436">Ligase</keyword>
<comment type="similarity">
    <text evidence="1">Belongs to the ATP-dependent AMP-binding enzyme family.</text>
</comment>
<proteinExistence type="inferred from homology"/>
<evidence type="ECO:0000256" key="1">
    <source>
        <dbReference type="ARBA" id="ARBA00006432"/>
    </source>
</evidence>
<keyword evidence="6" id="KW-1185">Reference proteome</keyword>
<feature type="region of interest" description="Disordered" evidence="2">
    <location>
        <begin position="162"/>
        <end position="194"/>
    </location>
</feature>
<dbReference type="InterPro" id="IPR042099">
    <property type="entry name" value="ANL_N_sf"/>
</dbReference>
<dbReference type="SUPFAM" id="SSF56801">
    <property type="entry name" value="Acetyl-CoA synthetase-like"/>
    <property type="match status" value="2"/>
</dbReference>
<dbReference type="PANTHER" id="PTHR43201:SF8">
    <property type="entry name" value="ACYL-COA SYNTHETASE FAMILY MEMBER 3"/>
    <property type="match status" value="1"/>
</dbReference>
<dbReference type="Gene3D" id="3.30.300.30">
    <property type="match status" value="1"/>
</dbReference>
<comment type="caution">
    <text evidence="5">The sequence shown here is derived from an EMBL/GenBank/DDBJ whole genome shotgun (WGS) entry which is preliminary data.</text>
</comment>
<dbReference type="EMBL" id="JAFREP010000010">
    <property type="protein sequence ID" value="MBO1319358.1"/>
    <property type="molecule type" value="Genomic_DNA"/>
</dbReference>
<protein>
    <submittedName>
        <fullName evidence="5">Long-chain fatty acid--CoA ligase</fullName>
    </submittedName>
</protein>
<accession>A0A8J7QJH8</accession>
<feature type="domain" description="AMP-dependent synthetase/ligase" evidence="3">
    <location>
        <begin position="17"/>
        <end position="351"/>
    </location>
</feature>
<dbReference type="GO" id="GO:0031956">
    <property type="term" value="F:medium-chain fatty acid-CoA ligase activity"/>
    <property type="evidence" value="ECO:0007669"/>
    <property type="project" value="TreeGrafter"/>
</dbReference>
<dbReference type="InterPro" id="IPR025110">
    <property type="entry name" value="AMP-bd_C"/>
</dbReference>
<evidence type="ECO:0000313" key="6">
    <source>
        <dbReference type="Proteomes" id="UP000664417"/>
    </source>
</evidence>
<dbReference type="GO" id="GO:0006631">
    <property type="term" value="P:fatty acid metabolic process"/>
    <property type="evidence" value="ECO:0007669"/>
    <property type="project" value="TreeGrafter"/>
</dbReference>
<evidence type="ECO:0000259" key="3">
    <source>
        <dbReference type="Pfam" id="PF00501"/>
    </source>
</evidence>
<name>A0A8J7QJH8_9BACT</name>
<dbReference type="InterPro" id="IPR045851">
    <property type="entry name" value="AMP-bd_C_sf"/>
</dbReference>
<dbReference type="Proteomes" id="UP000664417">
    <property type="component" value="Unassembled WGS sequence"/>
</dbReference>
<dbReference type="Pfam" id="PF13193">
    <property type="entry name" value="AMP-binding_C"/>
    <property type="match status" value="1"/>
</dbReference>
<dbReference type="CDD" id="cd04433">
    <property type="entry name" value="AFD_class_I"/>
    <property type="match status" value="1"/>
</dbReference>
<evidence type="ECO:0000259" key="4">
    <source>
        <dbReference type="Pfam" id="PF13193"/>
    </source>
</evidence>
<dbReference type="AlphaFoldDB" id="A0A8J7QJH8"/>
<dbReference type="PANTHER" id="PTHR43201">
    <property type="entry name" value="ACYL-COA SYNTHETASE"/>
    <property type="match status" value="1"/>
</dbReference>
<reference evidence="5" key="1">
    <citation type="submission" date="2021-03" db="EMBL/GenBank/DDBJ databases">
        <authorList>
            <person name="Wang G."/>
        </authorList>
    </citation>
    <scope>NUCLEOTIDE SEQUENCE</scope>
    <source>
        <strain evidence="5">KCTC 12899</strain>
    </source>
</reference>
<feature type="domain" description="AMP-binding enzyme C-terminal" evidence="4">
    <location>
        <begin position="398"/>
        <end position="466"/>
    </location>
</feature>
<dbReference type="InterPro" id="IPR000873">
    <property type="entry name" value="AMP-dep_synth/lig_dom"/>
</dbReference>
<evidence type="ECO:0000313" key="5">
    <source>
        <dbReference type="EMBL" id="MBO1319358.1"/>
    </source>
</evidence>
<gene>
    <name evidence="5" type="ORF">J3U88_12870</name>
</gene>
<sequence>MSAFFQRLFALERGDCLIEAARTTGYADLRARVDAMEALLLRCAVAPDAVVALVCEETTATLMLLLALLRRGNIAVPLPADGRETRAERLTEACADWLFTRADEAGLQRLTPRDKPSLIKDLQETGQAGLIVFSSGTGGKVKAALHRFDRLVDRYGDKPIGDKPIGDKPIGDKPIGDKPIGDKPIGDKLIGDRTNQRPGLRTPAFLKLDHIGGLDTLFRLLHGGGTLILGCPRTPEAVCRLIETHRVTLLPTTATFLNMILISRADRNHDLSSLRLIAYGSEPMPPALLEQARRRLPNVRFLQKYGLTELGVLETRPGDTDSTWFQITGRTQFKIVDGVLWLKRNDTMLGYLNAPNPFDADGWYNTGDLVERRDGLLRIKGRSNRIINVAGEKVNPFEVESVLREIPNVSDALVWGKKSAVTGWIVAATLELQQQEDRRELQQRVAEFCRHRLEPYKVPLLIHIAREGLMGDRLKKTGSVAR</sequence>
<evidence type="ECO:0000256" key="2">
    <source>
        <dbReference type="SAM" id="MobiDB-lite"/>
    </source>
</evidence>
<dbReference type="RefSeq" id="WP_207859179.1">
    <property type="nucleotide sequence ID" value="NZ_JAFREP010000010.1"/>
</dbReference>